<keyword evidence="3" id="KW-1185">Reference proteome</keyword>
<feature type="transmembrane region" description="Helical" evidence="1">
    <location>
        <begin position="38"/>
        <end position="56"/>
    </location>
</feature>
<dbReference type="AlphaFoldDB" id="A0A284QKZ2"/>
<evidence type="ECO:0000313" key="2">
    <source>
        <dbReference type="EMBL" id="SJK97136.1"/>
    </source>
</evidence>
<dbReference type="EMBL" id="FUEG01000001">
    <property type="protein sequence ID" value="SJK97136.1"/>
    <property type="molecule type" value="Genomic_DNA"/>
</dbReference>
<sequence>MSRDAMNRTGPGCDLEVKDHDRSRLNVERLNVPVPRGSSFFVCISASISLIAIVLCRGDLVMDSPALMSIDIEERGRQLSTLRRPSSFWRPPALENA</sequence>
<protein>
    <submittedName>
        <fullName evidence="2">Uncharacterized protein</fullName>
    </submittedName>
</protein>
<dbReference type="OrthoDB" id="10619940at2759"/>
<keyword evidence="1" id="KW-1133">Transmembrane helix</keyword>
<dbReference type="Proteomes" id="UP000219338">
    <property type="component" value="Unassembled WGS sequence"/>
</dbReference>
<evidence type="ECO:0000313" key="3">
    <source>
        <dbReference type="Proteomes" id="UP000219338"/>
    </source>
</evidence>
<accession>A0A284QKZ2</accession>
<reference evidence="3" key="1">
    <citation type="journal article" date="2017" name="Nat. Ecol. Evol.">
        <title>Genome expansion and lineage-specific genetic innovations in the forest pathogenic fungi Armillaria.</title>
        <authorList>
            <person name="Sipos G."/>
            <person name="Prasanna A.N."/>
            <person name="Walter M.C."/>
            <person name="O'Connor E."/>
            <person name="Balint B."/>
            <person name="Krizsan K."/>
            <person name="Kiss B."/>
            <person name="Hess J."/>
            <person name="Varga T."/>
            <person name="Slot J."/>
            <person name="Riley R."/>
            <person name="Boka B."/>
            <person name="Rigling D."/>
            <person name="Barry K."/>
            <person name="Lee J."/>
            <person name="Mihaltcheva S."/>
            <person name="LaButti K."/>
            <person name="Lipzen A."/>
            <person name="Waldron R."/>
            <person name="Moloney N.M."/>
            <person name="Sperisen C."/>
            <person name="Kredics L."/>
            <person name="Vagvoelgyi C."/>
            <person name="Patrignani A."/>
            <person name="Fitzpatrick D."/>
            <person name="Nagy I."/>
            <person name="Doyle S."/>
            <person name="Anderson J.B."/>
            <person name="Grigoriev I.V."/>
            <person name="Gueldener U."/>
            <person name="Muensterkoetter M."/>
            <person name="Nagy L.G."/>
        </authorList>
    </citation>
    <scope>NUCLEOTIDE SEQUENCE [LARGE SCALE GENOMIC DNA]</scope>
    <source>
        <strain evidence="3">C18/9</strain>
    </source>
</reference>
<keyword evidence="1" id="KW-0472">Membrane</keyword>
<evidence type="ECO:0000256" key="1">
    <source>
        <dbReference type="SAM" id="Phobius"/>
    </source>
</evidence>
<organism evidence="2 3">
    <name type="scientific">Armillaria ostoyae</name>
    <name type="common">Armillaria root rot fungus</name>
    <dbReference type="NCBI Taxonomy" id="47428"/>
    <lineage>
        <taxon>Eukaryota</taxon>
        <taxon>Fungi</taxon>
        <taxon>Dikarya</taxon>
        <taxon>Basidiomycota</taxon>
        <taxon>Agaricomycotina</taxon>
        <taxon>Agaricomycetes</taxon>
        <taxon>Agaricomycetidae</taxon>
        <taxon>Agaricales</taxon>
        <taxon>Marasmiineae</taxon>
        <taxon>Physalacriaceae</taxon>
        <taxon>Armillaria</taxon>
    </lineage>
</organism>
<name>A0A284QKZ2_ARMOS</name>
<gene>
    <name evidence="2" type="ORF">ARMOST_00387</name>
</gene>
<proteinExistence type="predicted"/>
<keyword evidence="1" id="KW-0812">Transmembrane</keyword>